<dbReference type="Pfam" id="PF03065">
    <property type="entry name" value="Glyco_hydro_57"/>
    <property type="match status" value="1"/>
</dbReference>
<name>A0A9D9HF03_9BACT</name>
<dbReference type="PANTHER" id="PTHR36306">
    <property type="entry name" value="ALPHA-AMYLASE-RELATED-RELATED"/>
    <property type="match status" value="1"/>
</dbReference>
<gene>
    <name evidence="5" type="ORF">IAC32_06500</name>
</gene>
<dbReference type="EMBL" id="JADIMR010000096">
    <property type="protein sequence ID" value="MBO8447377.1"/>
    <property type="molecule type" value="Genomic_DNA"/>
</dbReference>
<evidence type="ECO:0000313" key="5">
    <source>
        <dbReference type="EMBL" id="MBO8447377.1"/>
    </source>
</evidence>
<reference evidence="5" key="1">
    <citation type="submission" date="2020-10" db="EMBL/GenBank/DDBJ databases">
        <authorList>
            <person name="Gilroy R."/>
        </authorList>
    </citation>
    <scope>NUCLEOTIDE SEQUENCE</scope>
    <source>
        <strain evidence="5">D3-1215</strain>
    </source>
</reference>
<protein>
    <submittedName>
        <fullName evidence="5">Alpha-amylase</fullName>
    </submittedName>
</protein>
<feature type="coiled-coil region" evidence="3">
    <location>
        <begin position="395"/>
        <end position="429"/>
    </location>
</feature>
<evidence type="ECO:0000259" key="4">
    <source>
        <dbReference type="Pfam" id="PF03065"/>
    </source>
</evidence>
<dbReference type="InterPro" id="IPR004300">
    <property type="entry name" value="Glyco_hydro_57_N"/>
</dbReference>
<proteinExistence type="inferred from homology"/>
<dbReference type="SUPFAM" id="SSF88713">
    <property type="entry name" value="Glycoside hydrolase/deacetylase"/>
    <property type="match status" value="1"/>
</dbReference>
<evidence type="ECO:0000256" key="1">
    <source>
        <dbReference type="ARBA" id="ARBA00006821"/>
    </source>
</evidence>
<feature type="domain" description="Glycoside hydrolase family 57 N-terminal" evidence="4">
    <location>
        <begin position="6"/>
        <end position="282"/>
    </location>
</feature>
<dbReference type="GO" id="GO:0005975">
    <property type="term" value="P:carbohydrate metabolic process"/>
    <property type="evidence" value="ECO:0007669"/>
    <property type="project" value="InterPro"/>
</dbReference>
<evidence type="ECO:0000256" key="2">
    <source>
        <dbReference type="ARBA" id="ARBA00023277"/>
    </source>
</evidence>
<accession>A0A9D9HF03</accession>
<dbReference type="InterPro" id="IPR052046">
    <property type="entry name" value="GH57_Enzymes"/>
</dbReference>
<dbReference type="AlphaFoldDB" id="A0A9D9HF03"/>
<evidence type="ECO:0000256" key="3">
    <source>
        <dbReference type="SAM" id="Coils"/>
    </source>
</evidence>
<keyword evidence="3" id="KW-0175">Coiled coil</keyword>
<evidence type="ECO:0000313" key="6">
    <source>
        <dbReference type="Proteomes" id="UP000823637"/>
    </source>
</evidence>
<dbReference type="Gene3D" id="3.20.110.20">
    <property type="match status" value="1"/>
</dbReference>
<sequence>MKNICFYFQVHIPYILRRYRFFEIGKDHYYYDDFNSENNVRYYADYSFLPANKIIMDLIRETNGGFKCAFSICGTTLEQLEQYAPEVIDSFRELAETGCVEFLAEPYSNSLASIYNDNEFEIQVKAHAQKIQELFGKKPKVFRNSELIYSDEIGEKISKLGYNVILAEGAKHVLGWKSPNYVYKHAYLPKVKLLVRNFVMSNHIPFDFSNTSWDQYPLTADKYMQWIADSPEGENLFNIWLGYESFGCTQKGYTGIFEFLKAIPSQAAQRGIGFVTPSEAAKTDAVDSLTALHPLSWSGEAKDLSSWTGNHLQEEALNKLYSVAERVNLCSEKALKHDWLAIQDTNYMRYMSFSDAWGSQYGSPYEAFINYMNILSDFLMRVDAEYPTSIENEELNALLNTINDQDKTIAELEKTIKQLRSRKSKNADKTQE</sequence>
<organism evidence="5 6">
    <name type="scientific">Candidatus Enterocola intestinipullorum</name>
    <dbReference type="NCBI Taxonomy" id="2840783"/>
    <lineage>
        <taxon>Bacteria</taxon>
        <taxon>Pseudomonadati</taxon>
        <taxon>Bacteroidota</taxon>
        <taxon>Bacteroidia</taxon>
        <taxon>Bacteroidales</taxon>
        <taxon>Candidatus Enterocola</taxon>
    </lineage>
</organism>
<keyword evidence="2" id="KW-0119">Carbohydrate metabolism</keyword>
<reference evidence="5" key="2">
    <citation type="journal article" date="2021" name="PeerJ">
        <title>Extensive microbial diversity within the chicken gut microbiome revealed by metagenomics and culture.</title>
        <authorList>
            <person name="Gilroy R."/>
            <person name="Ravi A."/>
            <person name="Getino M."/>
            <person name="Pursley I."/>
            <person name="Horton D.L."/>
            <person name="Alikhan N.F."/>
            <person name="Baker D."/>
            <person name="Gharbi K."/>
            <person name="Hall N."/>
            <person name="Watson M."/>
            <person name="Adriaenssens E.M."/>
            <person name="Foster-Nyarko E."/>
            <person name="Jarju S."/>
            <person name="Secka A."/>
            <person name="Antonio M."/>
            <person name="Oren A."/>
            <person name="Chaudhuri R.R."/>
            <person name="La Ragione R."/>
            <person name="Hildebrand F."/>
            <person name="Pallen M.J."/>
        </authorList>
    </citation>
    <scope>NUCLEOTIDE SEQUENCE</scope>
    <source>
        <strain evidence="5">D3-1215</strain>
    </source>
</reference>
<dbReference type="InterPro" id="IPR011330">
    <property type="entry name" value="Glyco_hydro/deAcase_b/a-brl"/>
</dbReference>
<dbReference type="GO" id="GO:0003824">
    <property type="term" value="F:catalytic activity"/>
    <property type="evidence" value="ECO:0007669"/>
    <property type="project" value="InterPro"/>
</dbReference>
<dbReference type="Proteomes" id="UP000823637">
    <property type="component" value="Unassembled WGS sequence"/>
</dbReference>
<dbReference type="PANTHER" id="PTHR36306:SF1">
    <property type="entry name" value="ALPHA-AMYLASE-RELATED"/>
    <property type="match status" value="1"/>
</dbReference>
<comment type="similarity">
    <text evidence="1">Belongs to the glycosyl hydrolase 57 family.</text>
</comment>
<dbReference type="CDD" id="cd10795">
    <property type="entry name" value="GH57N_MJA1_like"/>
    <property type="match status" value="1"/>
</dbReference>
<comment type="caution">
    <text evidence="5">The sequence shown here is derived from an EMBL/GenBank/DDBJ whole genome shotgun (WGS) entry which is preliminary data.</text>
</comment>